<name>A0A1D8K5Q9_9GAMM</name>
<gene>
    <name evidence="1" type="ORF">BJI67_03650</name>
</gene>
<dbReference type="SUPFAM" id="SSF56235">
    <property type="entry name" value="N-terminal nucleophile aminohydrolases (Ntn hydrolases)"/>
    <property type="match status" value="1"/>
</dbReference>
<keyword evidence="2" id="KW-1185">Reference proteome</keyword>
<dbReference type="PIRSF" id="PIRSF009120">
    <property type="entry name" value="UCP009120_prtse"/>
    <property type="match status" value="1"/>
</dbReference>
<dbReference type="GO" id="GO:0005839">
    <property type="term" value="C:proteasome core complex"/>
    <property type="evidence" value="ECO:0007669"/>
    <property type="project" value="InterPro"/>
</dbReference>
<dbReference type="InterPro" id="IPR029055">
    <property type="entry name" value="Ntn_hydrolases_N"/>
</dbReference>
<sequence>MTYCLAIKVNSGMVFASDSRTNAGMDHINTYSKMYAFDMPGERCFVLLSAGNLATTQAVINLIERDIERKAKLSLNTVTHLFEAADYIGNLNCEVQRHHSGAGQRSGVNLETTFILGGQIGTQAHELLLIYPEGNYISAPPSKPYLQIGEIKYGKPILDRVVRPETSLGDAARCSLVSLDSTMRSNVSVGAPFELAIYETGSLHLEHRMLLDVDDPLYVDVQQIWNKTLMDGINALPQFDWETELHHH</sequence>
<protein>
    <submittedName>
        <fullName evidence="1">Peptidase</fullName>
    </submittedName>
</protein>
<evidence type="ECO:0000313" key="2">
    <source>
        <dbReference type="Proteomes" id="UP000095342"/>
    </source>
</evidence>
<dbReference type="Proteomes" id="UP000095342">
    <property type="component" value="Chromosome"/>
</dbReference>
<proteinExistence type="predicted"/>
<dbReference type="KEGG" id="aaeo:BJI67_03650"/>
<dbReference type="InterPro" id="IPR016545">
    <property type="entry name" value="UCP009120_prtse"/>
</dbReference>
<dbReference type="AlphaFoldDB" id="A0A1D8K5Q9"/>
<reference evidence="1 2" key="1">
    <citation type="submission" date="2016-09" db="EMBL/GenBank/DDBJ databases">
        <title>Acidihalobacter prosperus V6 (DSM14174).</title>
        <authorList>
            <person name="Khaleque H.N."/>
            <person name="Ramsay J.P."/>
            <person name="Murphy R.J.T."/>
            <person name="Kaksonen A.H."/>
            <person name="Boxall N.J."/>
            <person name="Watkin E.L.J."/>
        </authorList>
    </citation>
    <scope>NUCLEOTIDE SEQUENCE [LARGE SCALE GENOMIC DNA]</scope>
    <source>
        <strain evidence="1 2">V6</strain>
    </source>
</reference>
<dbReference type="InterPro" id="IPR001353">
    <property type="entry name" value="Proteasome_sua/b"/>
</dbReference>
<dbReference type="Pfam" id="PF00227">
    <property type="entry name" value="Proteasome"/>
    <property type="match status" value="1"/>
</dbReference>
<dbReference type="GO" id="GO:0051603">
    <property type="term" value="P:proteolysis involved in protein catabolic process"/>
    <property type="evidence" value="ECO:0007669"/>
    <property type="project" value="InterPro"/>
</dbReference>
<dbReference type="EMBL" id="CP017448">
    <property type="protein sequence ID" value="AOV16285.1"/>
    <property type="molecule type" value="Genomic_DNA"/>
</dbReference>
<accession>A0A1D8K5Q9</accession>
<evidence type="ECO:0000313" key="1">
    <source>
        <dbReference type="EMBL" id="AOV16285.1"/>
    </source>
</evidence>
<dbReference type="RefSeq" id="WP_070071878.1">
    <property type="nucleotide sequence ID" value="NZ_CP017448.1"/>
</dbReference>
<dbReference type="Gene3D" id="3.60.20.10">
    <property type="entry name" value="Glutamine Phosphoribosylpyrophosphate, subunit 1, domain 1"/>
    <property type="match status" value="1"/>
</dbReference>
<organism evidence="1 2">
    <name type="scientific">Acidihalobacter aeolianus</name>
    <dbReference type="NCBI Taxonomy" id="2792603"/>
    <lineage>
        <taxon>Bacteria</taxon>
        <taxon>Pseudomonadati</taxon>
        <taxon>Pseudomonadota</taxon>
        <taxon>Gammaproteobacteria</taxon>
        <taxon>Chromatiales</taxon>
        <taxon>Ectothiorhodospiraceae</taxon>
        <taxon>Acidihalobacter</taxon>
    </lineage>
</organism>